<sequence>METQAIERNKTWELTNVPKGVTPTEVKWIFKTKLNEHGNVNKHKTRLVVKGFVQKVKEDKVTRLKKRHYITLNKLQKLGTTRLTHVLLKYFEKCHNEHTLFTEKNEGNIHIVSLYVDDLIFTRNNISMCEKFKGSMKLEFDMIDLGRMNHFLGGTNLSKDESGSRVDALKFRQAVKCLMYLTVEVSLISRFMTDPKESIWPTTKRILQYVKGTMEHRIFYKYEGKHTSLIAYTDNNYAGDLDDCRNTSGLVLMMGRPINLAFLTWFGSDLCMGSLLVVLGHVLALGLGNVRSLFGHVLALGLSSARSLFGHVLALGLGSARSCTSTPFLHSTRSLIYVVHPDILMVAGSQVENGGACGENSRRPAWVSSYGNPEVSRLPPTSARMTIIECEDSLEQAL</sequence>
<gene>
    <name evidence="3" type="ORF">V8G54_003816</name>
</gene>
<evidence type="ECO:0000313" key="3">
    <source>
        <dbReference type="EMBL" id="WVZ25272.1"/>
    </source>
</evidence>
<dbReference type="PANTHER" id="PTHR11439">
    <property type="entry name" value="GAG-POL-RELATED RETROTRANSPOSON"/>
    <property type="match status" value="1"/>
</dbReference>
<dbReference type="Pfam" id="PF07727">
    <property type="entry name" value="RVT_2"/>
    <property type="match status" value="1"/>
</dbReference>
<proteinExistence type="predicted"/>
<organism evidence="3 4">
    <name type="scientific">Vigna mungo</name>
    <name type="common">Black gram</name>
    <name type="synonym">Phaseolus mungo</name>
    <dbReference type="NCBI Taxonomy" id="3915"/>
    <lineage>
        <taxon>Eukaryota</taxon>
        <taxon>Viridiplantae</taxon>
        <taxon>Streptophyta</taxon>
        <taxon>Embryophyta</taxon>
        <taxon>Tracheophyta</taxon>
        <taxon>Spermatophyta</taxon>
        <taxon>Magnoliopsida</taxon>
        <taxon>eudicotyledons</taxon>
        <taxon>Gunneridae</taxon>
        <taxon>Pentapetalae</taxon>
        <taxon>rosids</taxon>
        <taxon>fabids</taxon>
        <taxon>Fabales</taxon>
        <taxon>Fabaceae</taxon>
        <taxon>Papilionoideae</taxon>
        <taxon>50 kb inversion clade</taxon>
        <taxon>NPAAA clade</taxon>
        <taxon>indigoferoid/millettioid clade</taxon>
        <taxon>Phaseoleae</taxon>
        <taxon>Vigna</taxon>
    </lineage>
</organism>
<keyword evidence="1" id="KW-0812">Transmembrane</keyword>
<keyword evidence="4" id="KW-1185">Reference proteome</keyword>
<dbReference type="EMBL" id="CP144700">
    <property type="protein sequence ID" value="WVZ25272.1"/>
    <property type="molecule type" value="Genomic_DNA"/>
</dbReference>
<dbReference type="InterPro" id="IPR013103">
    <property type="entry name" value="RVT_2"/>
</dbReference>
<name>A0AAQ3PCP6_VIGMU</name>
<feature type="domain" description="Reverse transcriptase Ty1/copia-type" evidence="2">
    <location>
        <begin position="57"/>
        <end position="173"/>
    </location>
</feature>
<protein>
    <recommendedName>
        <fullName evidence="2">Reverse transcriptase Ty1/copia-type domain-containing protein</fullName>
    </recommendedName>
</protein>
<keyword evidence="1" id="KW-0472">Membrane</keyword>
<feature type="transmembrane region" description="Helical" evidence="1">
    <location>
        <begin position="262"/>
        <end position="287"/>
    </location>
</feature>
<evidence type="ECO:0000256" key="1">
    <source>
        <dbReference type="SAM" id="Phobius"/>
    </source>
</evidence>
<reference evidence="3 4" key="1">
    <citation type="journal article" date="2023" name="Life. Sci Alliance">
        <title>Evolutionary insights into 3D genome organization and epigenetic landscape of Vigna mungo.</title>
        <authorList>
            <person name="Junaid A."/>
            <person name="Singh B."/>
            <person name="Bhatia S."/>
        </authorList>
    </citation>
    <scope>NUCLEOTIDE SEQUENCE [LARGE SCALE GENOMIC DNA]</scope>
    <source>
        <strain evidence="3">Urdbean</strain>
    </source>
</reference>
<evidence type="ECO:0000259" key="2">
    <source>
        <dbReference type="Pfam" id="PF07727"/>
    </source>
</evidence>
<dbReference type="Proteomes" id="UP001374535">
    <property type="component" value="Chromosome 1"/>
</dbReference>
<evidence type="ECO:0000313" key="4">
    <source>
        <dbReference type="Proteomes" id="UP001374535"/>
    </source>
</evidence>
<accession>A0AAQ3PCP6</accession>
<keyword evidence="1" id="KW-1133">Transmembrane helix</keyword>
<dbReference type="AlphaFoldDB" id="A0AAQ3PCP6"/>
<dbReference type="PANTHER" id="PTHR11439:SF517">
    <property type="entry name" value="CYSTEINE-RICH RLK (RECEPTOR-LIKE PROTEIN KINASE) 8"/>
    <property type="match status" value="1"/>
</dbReference>